<evidence type="ECO:0000256" key="3">
    <source>
        <dbReference type="ARBA" id="ARBA00022989"/>
    </source>
</evidence>
<dbReference type="Pfam" id="PF00085">
    <property type="entry name" value="Thioredoxin"/>
    <property type="match status" value="2"/>
</dbReference>
<keyword evidence="2" id="KW-0812">Transmembrane</keyword>
<keyword evidence="4" id="KW-0472">Membrane</keyword>
<accession>A0A9P3M064</accession>
<evidence type="ECO:0000313" key="9">
    <source>
        <dbReference type="Proteomes" id="UP000827284"/>
    </source>
</evidence>
<dbReference type="PRINTS" id="PR00421">
    <property type="entry name" value="THIOREDOXIN"/>
</dbReference>
<dbReference type="Gene3D" id="3.40.30.10">
    <property type="entry name" value="Glutaredoxin"/>
    <property type="match status" value="4"/>
</dbReference>
<dbReference type="PANTHER" id="PTHR46426">
    <property type="entry name" value="PROTEIN DISULFIDE-ISOMERASE TMX3"/>
    <property type="match status" value="1"/>
</dbReference>
<keyword evidence="6" id="KW-0732">Signal</keyword>
<dbReference type="InterPro" id="IPR036249">
    <property type="entry name" value="Thioredoxin-like_sf"/>
</dbReference>
<evidence type="ECO:0000256" key="6">
    <source>
        <dbReference type="SAM" id="SignalP"/>
    </source>
</evidence>
<dbReference type="InterPro" id="IPR013766">
    <property type="entry name" value="Thioredoxin_domain"/>
</dbReference>
<evidence type="ECO:0000256" key="5">
    <source>
        <dbReference type="ARBA" id="ARBA00045246"/>
    </source>
</evidence>
<sequence>MFIRGILSVVVAIAACATSIEASAASTNLASSEFDAYIANDATFVKFYSPECQHSKKLEPTWEKLAVEHKDWKRTMGFKFGEVDCVSQADVCEDNDITVYPSLQLYYKGKLITKYTGLRTEEALSDFVASMAAEYINVPKEVKPEEVGEVRINALGKVIDLDKESYARRTAFGPWLIEYYAPWCGHCKALAPIWEELAATLQGKVNVAKVDCTKNEELCYYQNIRGYPTIKLHQFGRSIEYRNIRSAEHIAQYAIGSTTPSVKPITIKDLEAVKRENDVSFVFIYDAKTNPETIELINRQSQIYYEQIPILKTADLDLARQLGTSGTGLVALKDNRQFAYSGSLTDDDAIESWINEHKTPLVTSLQYLTTGNYLSQPGWSVLGLFNPNNPASVSARHELIEAAHKYQSTLEERDFLAGAPLKFAILDGTQWESYVRGAYNLELKDLPVVVVINSRQEVFYPHALDGRRVALQADAIISYINQIEEGLLTPKSMLSLTQKGFRILQERFRVIVRFSQEHTFAAMFIGSGFILAILRKIGGAPLEETKEGEEAAAGQTKDIKQD</sequence>
<dbReference type="PROSITE" id="PS00194">
    <property type="entry name" value="THIOREDOXIN_1"/>
    <property type="match status" value="1"/>
</dbReference>
<protein>
    <recommendedName>
        <fullName evidence="7">Thioredoxin domain-containing protein</fullName>
    </recommendedName>
</protein>
<dbReference type="OrthoDB" id="427280at2759"/>
<comment type="subcellular location">
    <subcellularLocation>
        <location evidence="1">Endoplasmic reticulum membrane</location>
        <topology evidence="1">Single-pass membrane protein</topology>
    </subcellularLocation>
</comment>
<evidence type="ECO:0000313" key="8">
    <source>
        <dbReference type="EMBL" id="GJJ77231.1"/>
    </source>
</evidence>
<gene>
    <name evidence="8" type="ORF">EMPS_09590</name>
</gene>
<dbReference type="EMBL" id="BQFW01000013">
    <property type="protein sequence ID" value="GJJ77231.1"/>
    <property type="molecule type" value="Genomic_DNA"/>
</dbReference>
<keyword evidence="3" id="KW-1133">Transmembrane helix</keyword>
<evidence type="ECO:0000256" key="2">
    <source>
        <dbReference type="ARBA" id="ARBA00022692"/>
    </source>
</evidence>
<feature type="signal peptide" evidence="6">
    <location>
        <begin position="1"/>
        <end position="22"/>
    </location>
</feature>
<proteinExistence type="predicted"/>
<dbReference type="GO" id="GO:0005789">
    <property type="term" value="C:endoplasmic reticulum membrane"/>
    <property type="evidence" value="ECO:0007669"/>
    <property type="project" value="UniProtKB-SubCell"/>
</dbReference>
<evidence type="ECO:0000256" key="4">
    <source>
        <dbReference type="ARBA" id="ARBA00023136"/>
    </source>
</evidence>
<evidence type="ECO:0000259" key="7">
    <source>
        <dbReference type="PROSITE" id="PS51352"/>
    </source>
</evidence>
<dbReference type="InterPro" id="IPR017937">
    <property type="entry name" value="Thioredoxin_CS"/>
</dbReference>
<dbReference type="PANTHER" id="PTHR46426:SF1">
    <property type="entry name" value="PROTEIN DISULFIDE-ISOMERASE TMX3"/>
    <property type="match status" value="1"/>
</dbReference>
<comment type="function">
    <text evidence="5">Probable disulfide isomerase, which participates in the folding of proteins containing disulfide bonds. May act as a dithiol oxidase. Acts as a regulator of endoplasmic reticulum-mitochondria contact sites via its ability to regulate redox signals.</text>
</comment>
<dbReference type="CDD" id="cd02961">
    <property type="entry name" value="PDI_a_family"/>
    <property type="match status" value="1"/>
</dbReference>
<keyword evidence="9" id="KW-1185">Reference proteome</keyword>
<dbReference type="AlphaFoldDB" id="A0A9P3M064"/>
<dbReference type="PROSITE" id="PS51257">
    <property type="entry name" value="PROKAR_LIPOPROTEIN"/>
    <property type="match status" value="1"/>
</dbReference>
<reference evidence="8" key="1">
    <citation type="submission" date="2021-11" db="EMBL/GenBank/DDBJ databases">
        <authorList>
            <person name="Herlambang A."/>
            <person name="Guo Y."/>
            <person name="Takashima Y."/>
            <person name="Nishizawa T."/>
        </authorList>
    </citation>
    <scope>NUCLEOTIDE SEQUENCE</scope>
    <source>
        <strain evidence="8">E1425</strain>
    </source>
</reference>
<comment type="caution">
    <text evidence="8">The sequence shown here is derived from an EMBL/GenBank/DDBJ whole genome shotgun (WGS) entry which is preliminary data.</text>
</comment>
<dbReference type="Pfam" id="PF13848">
    <property type="entry name" value="Thioredoxin_6"/>
    <property type="match status" value="1"/>
</dbReference>
<dbReference type="InterPro" id="IPR052250">
    <property type="entry name" value="PDI_TMX3"/>
</dbReference>
<name>A0A9P3M064_9FUNG</name>
<reference evidence="8" key="2">
    <citation type="journal article" date="2022" name="Microbiol. Resour. Announc.">
        <title>Whole-Genome Sequence of Entomortierella parvispora E1425, a Mucoromycotan Fungus Associated with Burkholderiaceae-Related Endosymbiotic Bacteria.</title>
        <authorList>
            <person name="Herlambang A."/>
            <person name="Guo Y."/>
            <person name="Takashima Y."/>
            <person name="Narisawa K."/>
            <person name="Ohta H."/>
            <person name="Nishizawa T."/>
        </authorList>
    </citation>
    <scope>NUCLEOTIDE SEQUENCE</scope>
    <source>
        <strain evidence="8">E1425</strain>
    </source>
</reference>
<dbReference type="PROSITE" id="PS51352">
    <property type="entry name" value="THIOREDOXIN_2"/>
    <property type="match status" value="2"/>
</dbReference>
<dbReference type="SUPFAM" id="SSF52833">
    <property type="entry name" value="Thioredoxin-like"/>
    <property type="match status" value="4"/>
</dbReference>
<evidence type="ECO:0000256" key="1">
    <source>
        <dbReference type="ARBA" id="ARBA00004389"/>
    </source>
</evidence>
<feature type="domain" description="Thioredoxin" evidence="7">
    <location>
        <begin position="139"/>
        <end position="359"/>
    </location>
</feature>
<organism evidence="8 9">
    <name type="scientific">Entomortierella parvispora</name>
    <dbReference type="NCBI Taxonomy" id="205924"/>
    <lineage>
        <taxon>Eukaryota</taxon>
        <taxon>Fungi</taxon>
        <taxon>Fungi incertae sedis</taxon>
        <taxon>Mucoromycota</taxon>
        <taxon>Mortierellomycotina</taxon>
        <taxon>Mortierellomycetes</taxon>
        <taxon>Mortierellales</taxon>
        <taxon>Mortierellaceae</taxon>
        <taxon>Entomortierella</taxon>
    </lineage>
</organism>
<dbReference type="Proteomes" id="UP000827284">
    <property type="component" value="Unassembled WGS sequence"/>
</dbReference>
<feature type="domain" description="Thioredoxin" evidence="7">
    <location>
        <begin position="11"/>
        <end position="133"/>
    </location>
</feature>
<feature type="chain" id="PRO_5040105562" description="Thioredoxin domain-containing protein" evidence="6">
    <location>
        <begin position="23"/>
        <end position="562"/>
    </location>
</feature>